<evidence type="ECO:0000256" key="13">
    <source>
        <dbReference type="SAM" id="MobiDB-lite"/>
    </source>
</evidence>
<dbReference type="PROSITE" id="PS50089">
    <property type="entry name" value="ZF_RING_2"/>
    <property type="match status" value="1"/>
</dbReference>
<evidence type="ECO:0000256" key="12">
    <source>
        <dbReference type="PROSITE-ProRule" id="PRU00175"/>
    </source>
</evidence>
<comment type="similarity">
    <text evidence="11">Belongs to the RING-type zinc finger family. ATL subfamily.</text>
</comment>
<comment type="pathway">
    <text evidence="2">Protein modification; protein ubiquitination.</text>
</comment>
<dbReference type="InterPro" id="IPR001841">
    <property type="entry name" value="Znf_RING"/>
</dbReference>
<dbReference type="GO" id="GO:0008270">
    <property type="term" value="F:zinc ion binding"/>
    <property type="evidence" value="ECO:0007669"/>
    <property type="project" value="UniProtKB-KW"/>
</dbReference>
<keyword evidence="7" id="KW-0833">Ubl conjugation pathway</keyword>
<keyword evidence="4 14" id="KW-0812">Transmembrane</keyword>
<evidence type="ECO:0000259" key="15">
    <source>
        <dbReference type="PROSITE" id="PS50089"/>
    </source>
</evidence>
<gene>
    <name evidence="16" type="ORF">KP509_31G034400</name>
</gene>
<dbReference type="GO" id="GO:0016740">
    <property type="term" value="F:transferase activity"/>
    <property type="evidence" value="ECO:0007669"/>
    <property type="project" value="UniProtKB-KW"/>
</dbReference>
<dbReference type="GO" id="GO:0016020">
    <property type="term" value="C:membrane"/>
    <property type="evidence" value="ECO:0007669"/>
    <property type="project" value="UniProtKB-SubCell"/>
</dbReference>
<dbReference type="Pfam" id="PF13639">
    <property type="entry name" value="zf-RING_2"/>
    <property type="match status" value="1"/>
</dbReference>
<dbReference type="PANTHER" id="PTHR45768">
    <property type="entry name" value="E3 UBIQUITIN-PROTEIN LIGASE RNF13-LIKE"/>
    <property type="match status" value="1"/>
</dbReference>
<keyword evidence="10 14" id="KW-0472">Membrane</keyword>
<evidence type="ECO:0000313" key="17">
    <source>
        <dbReference type="Proteomes" id="UP000825935"/>
    </source>
</evidence>
<comment type="subcellular location">
    <subcellularLocation>
        <location evidence="1">Membrane</location>
        <topology evidence="1">Single-pass membrane protein</topology>
    </subcellularLocation>
</comment>
<keyword evidence="9 14" id="KW-1133">Transmembrane helix</keyword>
<evidence type="ECO:0000256" key="10">
    <source>
        <dbReference type="ARBA" id="ARBA00023136"/>
    </source>
</evidence>
<keyword evidence="5" id="KW-0479">Metal-binding</keyword>
<sequence>MEFSASPPGKEGLQRFHSGEEDEDGEDGSPSQTYSINGTIVISSLAVLFVVSLVLLFLRMYTKCTSRSATASVPASMSRSRSALSKGGGLHRQAIEAFPIFAYAPHELPKCASSDDSAATNPAAECAVCLSELCHGSVCKLLPGCGHFFHAECIDSWFLTRSTCPLCRAAACLQADDRTRPQHAEGVVVEQTPSGAASRQPPLAQETPSALG</sequence>
<evidence type="ECO:0000256" key="6">
    <source>
        <dbReference type="ARBA" id="ARBA00022771"/>
    </source>
</evidence>
<feature type="domain" description="RING-type" evidence="15">
    <location>
        <begin position="126"/>
        <end position="168"/>
    </location>
</feature>
<comment type="caution">
    <text evidence="16">The sequence shown here is derived from an EMBL/GenBank/DDBJ whole genome shotgun (WGS) entry which is preliminary data.</text>
</comment>
<keyword evidence="8" id="KW-0862">Zinc</keyword>
<evidence type="ECO:0000256" key="3">
    <source>
        <dbReference type="ARBA" id="ARBA00022679"/>
    </source>
</evidence>
<dbReference type="OMA" id="AYAPHEL"/>
<organism evidence="16 17">
    <name type="scientific">Ceratopteris richardii</name>
    <name type="common">Triangle waterfern</name>
    <dbReference type="NCBI Taxonomy" id="49495"/>
    <lineage>
        <taxon>Eukaryota</taxon>
        <taxon>Viridiplantae</taxon>
        <taxon>Streptophyta</taxon>
        <taxon>Embryophyta</taxon>
        <taxon>Tracheophyta</taxon>
        <taxon>Polypodiopsida</taxon>
        <taxon>Polypodiidae</taxon>
        <taxon>Polypodiales</taxon>
        <taxon>Pteridineae</taxon>
        <taxon>Pteridaceae</taxon>
        <taxon>Parkerioideae</taxon>
        <taxon>Ceratopteris</taxon>
    </lineage>
</organism>
<keyword evidence="3" id="KW-0808">Transferase</keyword>
<dbReference type="AlphaFoldDB" id="A0A8T2QX23"/>
<evidence type="ECO:0000256" key="5">
    <source>
        <dbReference type="ARBA" id="ARBA00022723"/>
    </source>
</evidence>
<dbReference type="OrthoDB" id="8062037at2759"/>
<dbReference type="InterPro" id="IPR013083">
    <property type="entry name" value="Znf_RING/FYVE/PHD"/>
</dbReference>
<dbReference type="Gene3D" id="3.30.40.10">
    <property type="entry name" value="Zinc/RING finger domain, C3HC4 (zinc finger)"/>
    <property type="match status" value="1"/>
</dbReference>
<evidence type="ECO:0000256" key="4">
    <source>
        <dbReference type="ARBA" id="ARBA00022692"/>
    </source>
</evidence>
<evidence type="ECO:0000256" key="14">
    <source>
        <dbReference type="SAM" id="Phobius"/>
    </source>
</evidence>
<name>A0A8T2QX23_CERRI</name>
<dbReference type="PANTHER" id="PTHR45768:SF25">
    <property type="entry name" value="RING-TYPE DOMAIN-CONTAINING PROTEIN"/>
    <property type="match status" value="1"/>
</dbReference>
<proteinExistence type="inferred from homology"/>
<evidence type="ECO:0000256" key="8">
    <source>
        <dbReference type="ARBA" id="ARBA00022833"/>
    </source>
</evidence>
<feature type="region of interest" description="Disordered" evidence="13">
    <location>
        <begin position="183"/>
        <end position="212"/>
    </location>
</feature>
<dbReference type="SUPFAM" id="SSF57850">
    <property type="entry name" value="RING/U-box"/>
    <property type="match status" value="1"/>
</dbReference>
<keyword evidence="17" id="KW-1185">Reference proteome</keyword>
<reference evidence="16" key="1">
    <citation type="submission" date="2021-08" db="EMBL/GenBank/DDBJ databases">
        <title>WGS assembly of Ceratopteris richardii.</title>
        <authorList>
            <person name="Marchant D.B."/>
            <person name="Chen G."/>
            <person name="Jenkins J."/>
            <person name="Shu S."/>
            <person name="Leebens-Mack J."/>
            <person name="Grimwood J."/>
            <person name="Schmutz J."/>
            <person name="Soltis P."/>
            <person name="Soltis D."/>
            <person name="Chen Z.-H."/>
        </authorList>
    </citation>
    <scope>NUCLEOTIDE SEQUENCE</scope>
    <source>
        <strain evidence="16">Whitten #5841</strain>
        <tissue evidence="16">Leaf</tissue>
    </source>
</reference>
<accession>A0A8T2QX23</accession>
<dbReference type="Proteomes" id="UP000825935">
    <property type="component" value="Chromosome 31"/>
</dbReference>
<evidence type="ECO:0000256" key="7">
    <source>
        <dbReference type="ARBA" id="ARBA00022786"/>
    </source>
</evidence>
<protein>
    <recommendedName>
        <fullName evidence="15">RING-type domain-containing protein</fullName>
    </recommendedName>
</protein>
<dbReference type="EMBL" id="CM035436">
    <property type="protein sequence ID" value="KAH7288629.1"/>
    <property type="molecule type" value="Genomic_DNA"/>
</dbReference>
<evidence type="ECO:0000256" key="2">
    <source>
        <dbReference type="ARBA" id="ARBA00004906"/>
    </source>
</evidence>
<evidence type="ECO:0000256" key="9">
    <source>
        <dbReference type="ARBA" id="ARBA00022989"/>
    </source>
</evidence>
<feature type="transmembrane region" description="Helical" evidence="14">
    <location>
        <begin position="34"/>
        <end position="58"/>
    </location>
</feature>
<keyword evidence="6 12" id="KW-0863">Zinc-finger</keyword>
<evidence type="ECO:0000313" key="16">
    <source>
        <dbReference type="EMBL" id="KAH7288629.1"/>
    </source>
</evidence>
<evidence type="ECO:0000256" key="1">
    <source>
        <dbReference type="ARBA" id="ARBA00004167"/>
    </source>
</evidence>
<evidence type="ECO:0000256" key="11">
    <source>
        <dbReference type="ARBA" id="ARBA00024209"/>
    </source>
</evidence>
<dbReference type="SMART" id="SM00184">
    <property type="entry name" value="RING"/>
    <property type="match status" value="1"/>
</dbReference>
<feature type="region of interest" description="Disordered" evidence="13">
    <location>
        <begin position="1"/>
        <end position="32"/>
    </location>
</feature>